<name>E8T2E4_THEA1</name>
<dbReference type="Proteomes" id="UP000006362">
    <property type="component" value="Chromosome"/>
</dbReference>
<protein>
    <submittedName>
        <fullName evidence="1">Uncharacterized protein</fullName>
    </submittedName>
</protein>
<dbReference type="AlphaFoldDB" id="E8T2E4"/>
<evidence type="ECO:0000313" key="2">
    <source>
        <dbReference type="Proteomes" id="UP000006362"/>
    </source>
</evidence>
<sequence length="112" mass="13293">MRNLREKLRESLRLYEVRSRRLTPERILNDWGIDYPINEAALFRERLEKYKGMLTAEELAVLEEADRRFLETWEKVKNVDPEVPYNKIAKAFLEDIIKLAKNSSSKQPVKTA</sequence>
<dbReference type="EMBL" id="CP002444">
    <property type="protein sequence ID" value="ADU97039.1"/>
    <property type="molecule type" value="Genomic_DNA"/>
</dbReference>
<evidence type="ECO:0000313" key="1">
    <source>
        <dbReference type="EMBL" id="ADU97039.1"/>
    </source>
</evidence>
<accession>E8T2E4</accession>
<dbReference type="HOGENOM" id="CLU_2144671_0_0_0"/>
<organism evidence="1 2">
    <name type="scientific">Thermovibrio ammonificans (strain DSM 15698 / JCM 12110 / HB-1)</name>
    <dbReference type="NCBI Taxonomy" id="648996"/>
    <lineage>
        <taxon>Bacteria</taxon>
        <taxon>Pseudomonadati</taxon>
        <taxon>Aquificota</taxon>
        <taxon>Aquificia</taxon>
        <taxon>Desulfurobacteriales</taxon>
        <taxon>Desulfurobacteriaceae</taxon>
        <taxon>Thermovibrio</taxon>
    </lineage>
</organism>
<dbReference type="RefSeq" id="WP_013537825.1">
    <property type="nucleotide sequence ID" value="NC_014926.1"/>
</dbReference>
<keyword evidence="2" id="KW-1185">Reference proteome</keyword>
<proteinExistence type="predicted"/>
<dbReference type="KEGG" id="tam:Theam_1072"/>
<reference evidence="1" key="1">
    <citation type="submission" date="2011-01" db="EMBL/GenBank/DDBJ databases">
        <title>Complete sequence of chromosome of Thermovibrio ammonificans HB-1.</title>
        <authorList>
            <consortium name="US DOE Joint Genome Institute"/>
            <person name="Lucas S."/>
            <person name="Copeland A."/>
            <person name="Lapidus A."/>
            <person name="Cheng J.-F."/>
            <person name="Goodwin L."/>
            <person name="Pitluck S."/>
            <person name="Davenport K."/>
            <person name="Detter J.C."/>
            <person name="Han C."/>
            <person name="Tapia R."/>
            <person name="Land M."/>
            <person name="Hauser L."/>
            <person name="Kyrpides N."/>
            <person name="Ivanova N."/>
            <person name="Ovchinnikova G."/>
            <person name="Vetriani C."/>
            <person name="Woyke T."/>
        </authorList>
    </citation>
    <scope>NUCLEOTIDE SEQUENCE [LARGE SCALE GENOMIC DNA]</scope>
    <source>
        <strain evidence="1">HB-1</strain>
    </source>
</reference>
<gene>
    <name evidence="1" type="ordered locus">Theam_1072</name>
</gene>
<dbReference type="STRING" id="648996.Theam_1072"/>